<reference evidence="9" key="1">
    <citation type="submission" date="2025-08" db="UniProtKB">
        <authorList>
            <consortium name="RefSeq"/>
        </authorList>
    </citation>
    <scope>IDENTIFICATION</scope>
</reference>
<comment type="function">
    <text evidence="6">Involved in nucleolar processing of pre-18S ribosomal RNA. Has a role in the nuclear export of 40S pre-ribosomal subunit to the cytoplasm.</text>
</comment>
<evidence type="ECO:0000256" key="7">
    <source>
        <dbReference type="SAM" id="MobiDB-lite"/>
    </source>
</evidence>
<feature type="non-terminal residue" evidence="9">
    <location>
        <position position="1"/>
    </location>
</feature>
<dbReference type="InterPro" id="IPR007276">
    <property type="entry name" value="Nop14"/>
</dbReference>
<name>A0A1S3DQR6_DIACI</name>
<keyword evidence="8" id="KW-1185">Reference proteome</keyword>
<comment type="similarity">
    <text evidence="2">Belongs to the NOP14 family.</text>
</comment>
<dbReference type="KEGG" id="dci:103522748"/>
<dbReference type="PaxDb" id="121845-A0A1S3DQR6"/>
<dbReference type="GO" id="GO:0030490">
    <property type="term" value="P:maturation of SSU-rRNA"/>
    <property type="evidence" value="ECO:0007669"/>
    <property type="project" value="TreeGrafter"/>
</dbReference>
<gene>
    <name evidence="9" type="primary">LOC103522748</name>
</gene>
<keyword evidence="4" id="KW-0698">rRNA processing</keyword>
<dbReference type="GO" id="GO:0030692">
    <property type="term" value="C:Noc4p-Nop14p complex"/>
    <property type="evidence" value="ECO:0007669"/>
    <property type="project" value="TreeGrafter"/>
</dbReference>
<sequence>RKVTLLQEYKFQDKANKFFDRRIGEHNKNMTKEDKIMARFTAEKMKAHNKQASLFNLDDDIVLTHQGRTLEEIEQFEDPRSDEEDDDDGRNMNGKLDCKSY</sequence>
<evidence type="ECO:0000313" key="9">
    <source>
        <dbReference type="RefSeq" id="XP_008486063.1"/>
    </source>
</evidence>
<dbReference type="GO" id="GO:0032040">
    <property type="term" value="C:small-subunit processome"/>
    <property type="evidence" value="ECO:0007669"/>
    <property type="project" value="InterPro"/>
</dbReference>
<evidence type="ECO:0000256" key="3">
    <source>
        <dbReference type="ARBA" id="ARBA00022517"/>
    </source>
</evidence>
<feature type="compositionally biased region" description="Acidic residues" evidence="7">
    <location>
        <begin position="72"/>
        <end position="88"/>
    </location>
</feature>
<dbReference type="PANTHER" id="PTHR23183">
    <property type="entry name" value="NOP14"/>
    <property type="match status" value="1"/>
</dbReference>
<evidence type="ECO:0000256" key="6">
    <source>
        <dbReference type="ARBA" id="ARBA00024695"/>
    </source>
</evidence>
<evidence type="ECO:0000313" key="8">
    <source>
        <dbReference type="Proteomes" id="UP000079169"/>
    </source>
</evidence>
<dbReference type="PANTHER" id="PTHR23183:SF0">
    <property type="entry name" value="NUCLEOLAR PROTEIN 14"/>
    <property type="match status" value="1"/>
</dbReference>
<dbReference type="AlphaFoldDB" id="A0A1S3DQR6"/>
<evidence type="ECO:0000256" key="1">
    <source>
        <dbReference type="ARBA" id="ARBA00004604"/>
    </source>
</evidence>
<proteinExistence type="inferred from homology"/>
<feature type="region of interest" description="Disordered" evidence="7">
    <location>
        <begin position="70"/>
        <end position="101"/>
    </location>
</feature>
<keyword evidence="5" id="KW-0539">Nucleus</keyword>
<organism evidence="8 9">
    <name type="scientific">Diaphorina citri</name>
    <name type="common">Asian citrus psyllid</name>
    <dbReference type="NCBI Taxonomy" id="121845"/>
    <lineage>
        <taxon>Eukaryota</taxon>
        <taxon>Metazoa</taxon>
        <taxon>Ecdysozoa</taxon>
        <taxon>Arthropoda</taxon>
        <taxon>Hexapoda</taxon>
        <taxon>Insecta</taxon>
        <taxon>Pterygota</taxon>
        <taxon>Neoptera</taxon>
        <taxon>Paraneoptera</taxon>
        <taxon>Hemiptera</taxon>
        <taxon>Sternorrhyncha</taxon>
        <taxon>Psylloidea</taxon>
        <taxon>Psyllidae</taxon>
        <taxon>Diaphorininae</taxon>
        <taxon>Diaphorina</taxon>
    </lineage>
</organism>
<evidence type="ECO:0000256" key="4">
    <source>
        <dbReference type="ARBA" id="ARBA00022552"/>
    </source>
</evidence>
<keyword evidence="3" id="KW-0690">Ribosome biogenesis</keyword>
<dbReference type="Pfam" id="PF04147">
    <property type="entry name" value="Nop14"/>
    <property type="match status" value="1"/>
</dbReference>
<protein>
    <submittedName>
        <fullName evidence="9">Nucleolar protein 14-like</fullName>
    </submittedName>
</protein>
<evidence type="ECO:0000256" key="5">
    <source>
        <dbReference type="ARBA" id="ARBA00023242"/>
    </source>
</evidence>
<evidence type="ECO:0000256" key="2">
    <source>
        <dbReference type="ARBA" id="ARBA00007466"/>
    </source>
</evidence>
<accession>A0A1S3DQR6</accession>
<dbReference type="Proteomes" id="UP000079169">
    <property type="component" value="Unplaced"/>
</dbReference>
<dbReference type="STRING" id="121845.A0A1S3DQR6"/>
<dbReference type="RefSeq" id="XP_008486063.1">
    <property type="nucleotide sequence ID" value="XM_008487841.3"/>
</dbReference>
<comment type="subcellular location">
    <subcellularLocation>
        <location evidence="1">Nucleus</location>
        <location evidence="1">Nucleolus</location>
    </subcellularLocation>
</comment>
<dbReference type="GeneID" id="103522748"/>